<evidence type="ECO:0000259" key="1">
    <source>
        <dbReference type="Pfam" id="PF14633"/>
    </source>
</evidence>
<dbReference type="Gene3D" id="3.30.505.10">
    <property type="entry name" value="SH2 domain"/>
    <property type="match status" value="1"/>
</dbReference>
<dbReference type="InterPro" id="IPR017072">
    <property type="entry name" value="TF_Spt6"/>
</dbReference>
<dbReference type="PANTHER" id="PTHR10145:SF6">
    <property type="entry name" value="TRANSCRIPTION ELONGATION FACTOR SPT6"/>
    <property type="match status" value="1"/>
</dbReference>
<dbReference type="PANTHER" id="PTHR10145">
    <property type="entry name" value="TRANSCRIPTION ELONGATION FACTOR SPT6"/>
    <property type="match status" value="1"/>
</dbReference>
<dbReference type="InterPro" id="IPR035420">
    <property type="entry name" value="Spt6_SH2"/>
</dbReference>
<reference evidence="2" key="1">
    <citation type="journal article" date="2020" name="Ecol. Evol.">
        <title>Genome structure and content of the rice root-knot nematode (Meloidogyne graminicola).</title>
        <authorList>
            <person name="Phan N.T."/>
            <person name="Danchin E.G.J."/>
            <person name="Klopp C."/>
            <person name="Perfus-Barbeoch L."/>
            <person name="Kozlowski D.K."/>
            <person name="Koutsovoulos G.D."/>
            <person name="Lopez-Roques C."/>
            <person name="Bouchez O."/>
            <person name="Zahm M."/>
            <person name="Besnard G."/>
            <person name="Bellafiore S."/>
        </authorList>
    </citation>
    <scope>NUCLEOTIDE SEQUENCE</scope>
    <source>
        <strain evidence="2">VN-18</strain>
    </source>
</reference>
<accession>A0A8S9ZSD5</accession>
<evidence type="ECO:0000313" key="3">
    <source>
        <dbReference type="Proteomes" id="UP000605970"/>
    </source>
</evidence>
<keyword evidence="3" id="KW-1185">Reference proteome</keyword>
<proteinExistence type="predicted"/>
<gene>
    <name evidence="2" type="ORF">Mgra_00004423</name>
</gene>
<dbReference type="EMBL" id="JABEBT010000033">
    <property type="protein sequence ID" value="KAF7636164.1"/>
    <property type="molecule type" value="Genomic_DNA"/>
</dbReference>
<dbReference type="Pfam" id="PF14633">
    <property type="entry name" value="SH2_2"/>
    <property type="match status" value="1"/>
</dbReference>
<dbReference type="CDD" id="cd09928">
    <property type="entry name" value="SH2_Cterm_SPT6_like"/>
    <property type="match status" value="1"/>
</dbReference>
<dbReference type="GO" id="GO:0008023">
    <property type="term" value="C:transcription elongation factor complex"/>
    <property type="evidence" value="ECO:0007669"/>
    <property type="project" value="TreeGrafter"/>
</dbReference>
<evidence type="ECO:0000313" key="2">
    <source>
        <dbReference type="EMBL" id="KAF7636164.1"/>
    </source>
</evidence>
<dbReference type="OrthoDB" id="343921at2759"/>
<dbReference type="Proteomes" id="UP000605970">
    <property type="component" value="Unassembled WGS sequence"/>
</dbReference>
<dbReference type="GO" id="GO:0042393">
    <property type="term" value="F:histone binding"/>
    <property type="evidence" value="ECO:0007669"/>
    <property type="project" value="TreeGrafter"/>
</dbReference>
<protein>
    <submittedName>
        <fullName evidence="2">Suppressor of Ty 6-like protein</fullName>
    </submittedName>
</protein>
<organism evidence="2 3">
    <name type="scientific">Meloidogyne graminicola</name>
    <dbReference type="NCBI Taxonomy" id="189291"/>
    <lineage>
        <taxon>Eukaryota</taxon>
        <taxon>Metazoa</taxon>
        <taxon>Ecdysozoa</taxon>
        <taxon>Nematoda</taxon>
        <taxon>Chromadorea</taxon>
        <taxon>Rhabditida</taxon>
        <taxon>Tylenchina</taxon>
        <taxon>Tylenchomorpha</taxon>
        <taxon>Tylenchoidea</taxon>
        <taxon>Meloidogynidae</taxon>
        <taxon>Meloidogyninae</taxon>
        <taxon>Meloidogyne</taxon>
    </lineage>
</organism>
<dbReference type="InterPro" id="IPR036860">
    <property type="entry name" value="SH2_dom_sf"/>
</dbReference>
<dbReference type="GO" id="GO:0034728">
    <property type="term" value="P:nucleosome organization"/>
    <property type="evidence" value="ECO:0007669"/>
    <property type="project" value="TreeGrafter"/>
</dbReference>
<dbReference type="GO" id="GO:0140673">
    <property type="term" value="P:transcription elongation-coupled chromatin remodeling"/>
    <property type="evidence" value="ECO:0007669"/>
    <property type="project" value="InterPro"/>
</dbReference>
<dbReference type="InterPro" id="IPR035018">
    <property type="entry name" value="Spt6_SH2_C"/>
</dbReference>
<name>A0A8S9ZSD5_9BILA</name>
<comment type="caution">
    <text evidence="2">The sequence shown here is derived from an EMBL/GenBank/DDBJ whole genome shotgun (WGS) entry which is preliminary data.</text>
</comment>
<dbReference type="GO" id="GO:0031491">
    <property type="term" value="F:nucleosome binding"/>
    <property type="evidence" value="ECO:0007669"/>
    <property type="project" value="TreeGrafter"/>
</dbReference>
<dbReference type="AlphaFoldDB" id="A0A8S9ZSD5"/>
<sequence>MTAVVRDIMSFKYYLASFSSETIQMIDNVLRTQKKTAPQRIPYCITASKKYPGKFVISYLAQSKIRNEYMGITSEGIRFRKQIFGSTEECINWFKANFAQRPA</sequence>
<feature type="domain" description="Spt6 SH2" evidence="1">
    <location>
        <begin position="1"/>
        <end position="96"/>
    </location>
</feature>